<comment type="cofactor">
    <cofactor evidence="2">
        <name>Mg(2+)</name>
        <dbReference type="ChEBI" id="CHEBI:18420"/>
    </cofactor>
</comment>
<dbReference type="GO" id="GO:0030145">
    <property type="term" value="F:manganese ion binding"/>
    <property type="evidence" value="ECO:0007669"/>
    <property type="project" value="InterPro"/>
</dbReference>
<dbReference type="SUPFAM" id="SSF55811">
    <property type="entry name" value="Nudix"/>
    <property type="match status" value="1"/>
</dbReference>
<name>A0A7N4PDH6_SARHA</name>
<dbReference type="GO" id="GO:0010945">
    <property type="term" value="F:coenzyme A diphosphatase activity"/>
    <property type="evidence" value="ECO:0007669"/>
    <property type="project" value="InterPro"/>
</dbReference>
<keyword evidence="7" id="KW-0464">Manganese</keyword>
<dbReference type="PROSITE" id="PS51462">
    <property type="entry name" value="NUDIX"/>
    <property type="match status" value="1"/>
</dbReference>
<dbReference type="InterPro" id="IPR045121">
    <property type="entry name" value="CoAse"/>
</dbReference>
<dbReference type="Pfam" id="PF00293">
    <property type="entry name" value="NUDIX"/>
    <property type="match status" value="1"/>
</dbReference>
<dbReference type="InterPro" id="IPR015797">
    <property type="entry name" value="NUDIX_hydrolase-like_dom_sf"/>
</dbReference>
<evidence type="ECO:0000256" key="7">
    <source>
        <dbReference type="ARBA" id="ARBA00023211"/>
    </source>
</evidence>
<dbReference type="Proteomes" id="UP000007648">
    <property type="component" value="Unassembled WGS sequence"/>
</dbReference>
<evidence type="ECO:0000256" key="3">
    <source>
        <dbReference type="ARBA" id="ARBA00006506"/>
    </source>
</evidence>
<dbReference type="CDD" id="cd03426">
    <property type="entry name" value="NUDIX_CoAse_Nudt7"/>
    <property type="match status" value="1"/>
</dbReference>
<evidence type="ECO:0000256" key="5">
    <source>
        <dbReference type="ARBA" id="ARBA00022801"/>
    </source>
</evidence>
<dbReference type="InterPro" id="IPR000086">
    <property type="entry name" value="NUDIX_hydrolase_dom"/>
</dbReference>
<comment type="similarity">
    <text evidence="3">Belongs to the Nudix hydrolase family. PCD1 subfamily.</text>
</comment>
<dbReference type="GeneTree" id="ENSGT00940000159631"/>
<evidence type="ECO:0000313" key="10">
    <source>
        <dbReference type="Proteomes" id="UP000007648"/>
    </source>
</evidence>
<evidence type="ECO:0000313" key="9">
    <source>
        <dbReference type="Ensembl" id="ENSSHAP00000035885.1"/>
    </source>
</evidence>
<dbReference type="InParanoid" id="A0A7N4PDH6"/>
<reference evidence="9" key="3">
    <citation type="submission" date="2025-09" db="UniProtKB">
        <authorList>
            <consortium name="Ensembl"/>
        </authorList>
    </citation>
    <scope>IDENTIFICATION</scope>
</reference>
<dbReference type="PROSITE" id="PS01293">
    <property type="entry name" value="NUDIX_COA"/>
    <property type="match status" value="1"/>
</dbReference>
<evidence type="ECO:0000256" key="1">
    <source>
        <dbReference type="ARBA" id="ARBA00001936"/>
    </source>
</evidence>
<keyword evidence="5" id="KW-0378">Hydrolase</keyword>
<comment type="cofactor">
    <cofactor evidence="1">
        <name>Mn(2+)</name>
        <dbReference type="ChEBI" id="CHEBI:29035"/>
    </cofactor>
</comment>
<dbReference type="InterPro" id="IPR000059">
    <property type="entry name" value="NUDIX_hydrolase_NudL_CS"/>
</dbReference>
<dbReference type="PANTHER" id="PTHR12992">
    <property type="entry name" value="NUDIX HYDROLASE"/>
    <property type="match status" value="1"/>
</dbReference>
<accession>A0A7N4PDH6</accession>
<protein>
    <recommendedName>
        <fullName evidence="8">Nudix hydrolase domain-containing protein</fullName>
    </recommendedName>
</protein>
<evidence type="ECO:0000256" key="6">
    <source>
        <dbReference type="ARBA" id="ARBA00022842"/>
    </source>
</evidence>
<dbReference type="PANTHER" id="PTHR12992:SF24">
    <property type="entry name" value="PEROXISOMAL COENZYME A DIPHOSPHATASE NUDT7"/>
    <property type="match status" value="1"/>
</dbReference>
<dbReference type="Ensembl" id="ENSSHAT00000042912.1">
    <property type="protein sequence ID" value="ENSSHAP00000035885.1"/>
    <property type="gene ID" value="ENSSHAG00000017957.2"/>
</dbReference>
<reference evidence="9 10" key="1">
    <citation type="journal article" date="2011" name="Proc. Natl. Acad. Sci. U.S.A.">
        <title>Genetic diversity and population structure of the endangered marsupial Sarcophilus harrisii (Tasmanian devil).</title>
        <authorList>
            <person name="Miller W."/>
            <person name="Hayes V.M."/>
            <person name="Ratan A."/>
            <person name="Petersen D.C."/>
            <person name="Wittekindt N.E."/>
            <person name="Miller J."/>
            <person name="Walenz B."/>
            <person name="Knight J."/>
            <person name="Qi J."/>
            <person name="Zhao F."/>
            <person name="Wang Q."/>
            <person name="Bedoya-Reina O.C."/>
            <person name="Katiyar N."/>
            <person name="Tomsho L.P."/>
            <person name="Kasson L.M."/>
            <person name="Hardie R.A."/>
            <person name="Woodbridge P."/>
            <person name="Tindall E.A."/>
            <person name="Bertelsen M.F."/>
            <person name="Dixon D."/>
            <person name="Pyecroft S."/>
            <person name="Helgen K.M."/>
            <person name="Lesk A.M."/>
            <person name="Pringle T.H."/>
            <person name="Patterson N."/>
            <person name="Zhang Y."/>
            <person name="Kreiss A."/>
            <person name="Woods G.M."/>
            <person name="Jones M.E."/>
            <person name="Schuster S.C."/>
        </authorList>
    </citation>
    <scope>NUCLEOTIDE SEQUENCE [LARGE SCALE GENOMIC DNA]</scope>
</reference>
<proteinExistence type="inferred from homology"/>
<dbReference type="GO" id="GO:0015938">
    <property type="term" value="P:coenzyme A catabolic process"/>
    <property type="evidence" value="ECO:0007669"/>
    <property type="project" value="TreeGrafter"/>
</dbReference>
<dbReference type="GO" id="GO:0000287">
    <property type="term" value="F:magnesium ion binding"/>
    <property type="evidence" value="ECO:0007669"/>
    <property type="project" value="InterPro"/>
</dbReference>
<keyword evidence="4" id="KW-0479">Metal-binding</keyword>
<evidence type="ECO:0000256" key="2">
    <source>
        <dbReference type="ARBA" id="ARBA00001946"/>
    </source>
</evidence>
<organism evidence="9 10">
    <name type="scientific">Sarcophilus harrisii</name>
    <name type="common">Tasmanian devil</name>
    <name type="synonym">Sarcophilus laniarius</name>
    <dbReference type="NCBI Taxonomy" id="9305"/>
    <lineage>
        <taxon>Eukaryota</taxon>
        <taxon>Metazoa</taxon>
        <taxon>Chordata</taxon>
        <taxon>Craniata</taxon>
        <taxon>Vertebrata</taxon>
        <taxon>Euteleostomi</taxon>
        <taxon>Mammalia</taxon>
        <taxon>Metatheria</taxon>
        <taxon>Dasyuromorphia</taxon>
        <taxon>Dasyuridae</taxon>
        <taxon>Sarcophilus</taxon>
    </lineage>
</organism>
<keyword evidence="10" id="KW-1185">Reference proteome</keyword>
<evidence type="ECO:0000259" key="8">
    <source>
        <dbReference type="PROSITE" id="PS51462"/>
    </source>
</evidence>
<feature type="domain" description="Nudix hydrolase" evidence="8">
    <location>
        <begin position="43"/>
        <end position="175"/>
    </location>
</feature>
<dbReference type="AlphaFoldDB" id="A0A7N4PDH6"/>
<keyword evidence="6" id="KW-0460">Magnesium</keyword>
<reference evidence="9" key="2">
    <citation type="submission" date="2025-08" db="UniProtKB">
        <authorList>
            <consortium name="Ensembl"/>
        </authorList>
    </citation>
    <scope>IDENTIFICATION</scope>
</reference>
<evidence type="ECO:0000256" key="4">
    <source>
        <dbReference type="ARBA" id="ARBA00022723"/>
    </source>
</evidence>
<dbReference type="GO" id="GO:0009132">
    <property type="term" value="P:nucleoside diphosphate metabolic process"/>
    <property type="evidence" value="ECO:0007669"/>
    <property type="project" value="InterPro"/>
</dbReference>
<sequence length="175" mass="19778">MCTAAGRGQPKPMELRCKNLIKETAKARLRKHDVRSKFSLWLSTKYSVLLPLLVKEEKIYVLFTVRSKKLRTSPGEVCFPGGKREPGDTDDITTALREAQEEIGLQPHQVEVICRLVPYINKPISGQGSKRSSTTYSKCGYPLPYLQKASSYPALHLITSFDEKLSTLQNNVLYF</sequence>
<dbReference type="Gene3D" id="3.90.79.10">
    <property type="entry name" value="Nucleoside Triphosphate Pyrophosphohydrolase"/>
    <property type="match status" value="1"/>
</dbReference>